<evidence type="ECO:0000313" key="4">
    <source>
        <dbReference type="Proteomes" id="UP000422108"/>
    </source>
</evidence>
<keyword evidence="2" id="KW-0732">Signal</keyword>
<evidence type="ECO:0000256" key="2">
    <source>
        <dbReference type="ARBA" id="ARBA00022729"/>
    </source>
</evidence>
<dbReference type="GO" id="GO:0043190">
    <property type="term" value="C:ATP-binding cassette (ABC) transporter complex"/>
    <property type="evidence" value="ECO:0007669"/>
    <property type="project" value="InterPro"/>
</dbReference>
<dbReference type="PANTHER" id="PTHR35841">
    <property type="entry name" value="PHOSPHONATES-BINDING PERIPLASMIC PROTEIN"/>
    <property type="match status" value="1"/>
</dbReference>
<dbReference type="Pfam" id="PF12974">
    <property type="entry name" value="Phosphonate-bd"/>
    <property type="match status" value="1"/>
</dbReference>
<dbReference type="Proteomes" id="UP000422108">
    <property type="component" value="Chromosome"/>
</dbReference>
<dbReference type="PANTHER" id="PTHR35841:SF1">
    <property type="entry name" value="PHOSPHONATES-BINDING PERIPLASMIC PROTEIN"/>
    <property type="match status" value="1"/>
</dbReference>
<organism evidence="3 4">
    <name type="scientific">Desulfosarcina ovata subsp. ovata</name>
    <dbReference type="NCBI Taxonomy" id="2752305"/>
    <lineage>
        <taxon>Bacteria</taxon>
        <taxon>Pseudomonadati</taxon>
        <taxon>Thermodesulfobacteriota</taxon>
        <taxon>Desulfobacteria</taxon>
        <taxon>Desulfobacterales</taxon>
        <taxon>Desulfosarcinaceae</taxon>
        <taxon>Desulfosarcina</taxon>
    </lineage>
</organism>
<gene>
    <name evidence="3" type="ORF">DSCOOX_22140</name>
</gene>
<sequence length="233" mass="26234">MTKYLSEKLNIPVSIHIQKSYQDHIDYVGQNKADIAFLGPMSYICLKDKYGTKPLIAKLEIDNTSCFYGVIITRSDSNINSLNDLKGKSFAFGDRNSTMSYIVPKNMLLKAGITIDSFNKYDFLNSHHNVALAVLGGYYDAGGVKEEVFNEFKEKGIKILAKSPPISEHLFVARSDFPKTLIENIRQHFIGIKNSQNGAFILKSIKLCATDLVPVSDRDYDPLRELLKTDIKK</sequence>
<protein>
    <recommendedName>
        <fullName evidence="5">Phosphonate ABC transporter substrate-binding protein</fullName>
    </recommendedName>
</protein>
<dbReference type="AlphaFoldDB" id="A0A5K8AAA2"/>
<name>A0A5K8AAA2_9BACT</name>
<dbReference type="NCBIfam" id="TIGR01098">
    <property type="entry name" value="3A0109s03R"/>
    <property type="match status" value="1"/>
</dbReference>
<dbReference type="Gene3D" id="3.40.190.10">
    <property type="entry name" value="Periplasmic binding protein-like II"/>
    <property type="match status" value="2"/>
</dbReference>
<dbReference type="EMBL" id="AP021879">
    <property type="protein sequence ID" value="BBO89034.1"/>
    <property type="molecule type" value="Genomic_DNA"/>
</dbReference>
<comment type="similarity">
    <text evidence="1">Belongs to the phosphate/phosphite/phosphonate binding protein family.</text>
</comment>
<dbReference type="InterPro" id="IPR005770">
    <property type="entry name" value="PhnD"/>
</dbReference>
<evidence type="ECO:0000256" key="1">
    <source>
        <dbReference type="ARBA" id="ARBA00007162"/>
    </source>
</evidence>
<dbReference type="SUPFAM" id="SSF53850">
    <property type="entry name" value="Periplasmic binding protein-like II"/>
    <property type="match status" value="1"/>
</dbReference>
<evidence type="ECO:0000313" key="3">
    <source>
        <dbReference type="EMBL" id="BBO89034.1"/>
    </source>
</evidence>
<dbReference type="GO" id="GO:0055085">
    <property type="term" value="P:transmembrane transport"/>
    <property type="evidence" value="ECO:0007669"/>
    <property type="project" value="InterPro"/>
</dbReference>
<reference evidence="3 4" key="1">
    <citation type="submission" date="2019-11" db="EMBL/GenBank/DDBJ databases">
        <title>Comparative genomics of hydrocarbon-degrading Desulfosarcina strains.</title>
        <authorList>
            <person name="Watanabe M."/>
            <person name="Kojima H."/>
            <person name="Fukui M."/>
        </authorList>
    </citation>
    <scope>NUCLEOTIDE SEQUENCE [LARGE SCALE GENOMIC DNA]</scope>
    <source>
        <strain evidence="4">oXyS1</strain>
    </source>
</reference>
<proteinExistence type="inferred from homology"/>
<accession>A0A5K8AAA2</accession>
<keyword evidence="4" id="KW-1185">Reference proteome</keyword>
<evidence type="ECO:0008006" key="5">
    <source>
        <dbReference type="Google" id="ProtNLM"/>
    </source>
</evidence>